<keyword evidence="4" id="KW-1185">Reference proteome</keyword>
<dbReference type="AlphaFoldDB" id="A0AAD6QR59"/>
<feature type="compositionally biased region" description="Basic and acidic residues" evidence="1">
    <location>
        <begin position="11"/>
        <end position="26"/>
    </location>
</feature>
<evidence type="ECO:0000256" key="2">
    <source>
        <dbReference type="SAM" id="Phobius"/>
    </source>
</evidence>
<organism evidence="3 4">
    <name type="scientific">Populus alba x Populus x berolinensis</name>
    <dbReference type="NCBI Taxonomy" id="444605"/>
    <lineage>
        <taxon>Eukaryota</taxon>
        <taxon>Viridiplantae</taxon>
        <taxon>Streptophyta</taxon>
        <taxon>Embryophyta</taxon>
        <taxon>Tracheophyta</taxon>
        <taxon>Spermatophyta</taxon>
        <taxon>Magnoliopsida</taxon>
        <taxon>eudicotyledons</taxon>
        <taxon>Gunneridae</taxon>
        <taxon>Pentapetalae</taxon>
        <taxon>rosids</taxon>
        <taxon>fabids</taxon>
        <taxon>Malpighiales</taxon>
        <taxon>Salicaceae</taxon>
        <taxon>Saliceae</taxon>
        <taxon>Populus</taxon>
    </lineage>
</organism>
<evidence type="ECO:0000313" key="4">
    <source>
        <dbReference type="Proteomes" id="UP001164929"/>
    </source>
</evidence>
<keyword evidence="2" id="KW-0812">Transmembrane</keyword>
<protein>
    <submittedName>
        <fullName evidence="3">Uncharacterized protein</fullName>
    </submittedName>
</protein>
<proteinExistence type="predicted"/>
<dbReference type="EMBL" id="JAQIZT010000006">
    <property type="protein sequence ID" value="KAJ6995068.1"/>
    <property type="molecule type" value="Genomic_DNA"/>
</dbReference>
<sequence>MSGRNCLEGSPGEHRERKNQQADKVEASHQYRIRNLIEVLVAISVMFIPWSLSQQWFLFKFET</sequence>
<gene>
    <name evidence="3" type="ORF">NC653_017761</name>
</gene>
<keyword evidence="2" id="KW-0472">Membrane</keyword>
<comment type="caution">
    <text evidence="3">The sequence shown here is derived from an EMBL/GenBank/DDBJ whole genome shotgun (WGS) entry which is preliminary data.</text>
</comment>
<feature type="transmembrane region" description="Helical" evidence="2">
    <location>
        <begin position="36"/>
        <end position="57"/>
    </location>
</feature>
<feature type="region of interest" description="Disordered" evidence="1">
    <location>
        <begin position="1"/>
        <end position="26"/>
    </location>
</feature>
<name>A0AAD6QR59_9ROSI</name>
<accession>A0AAD6QR59</accession>
<keyword evidence="2" id="KW-1133">Transmembrane helix</keyword>
<dbReference type="Proteomes" id="UP001164929">
    <property type="component" value="Chromosome 6"/>
</dbReference>
<evidence type="ECO:0000313" key="3">
    <source>
        <dbReference type="EMBL" id="KAJ6995068.1"/>
    </source>
</evidence>
<evidence type="ECO:0000256" key="1">
    <source>
        <dbReference type="SAM" id="MobiDB-lite"/>
    </source>
</evidence>
<reference evidence="3" key="1">
    <citation type="journal article" date="2023" name="Mol. Ecol. Resour.">
        <title>Chromosome-level genome assembly of a triploid poplar Populus alba 'Berolinensis'.</title>
        <authorList>
            <person name="Chen S."/>
            <person name="Yu Y."/>
            <person name="Wang X."/>
            <person name="Wang S."/>
            <person name="Zhang T."/>
            <person name="Zhou Y."/>
            <person name="He R."/>
            <person name="Meng N."/>
            <person name="Wang Y."/>
            <person name="Liu W."/>
            <person name="Liu Z."/>
            <person name="Liu J."/>
            <person name="Guo Q."/>
            <person name="Huang H."/>
            <person name="Sederoff R.R."/>
            <person name="Wang G."/>
            <person name="Qu G."/>
            <person name="Chen S."/>
        </authorList>
    </citation>
    <scope>NUCLEOTIDE SEQUENCE</scope>
    <source>
        <strain evidence="3">SC-2020</strain>
    </source>
</reference>